<evidence type="ECO:0000313" key="1">
    <source>
        <dbReference type="EMBL" id="MFB5761043.1"/>
    </source>
</evidence>
<proteinExistence type="predicted"/>
<sequence length="121" mass="14245">MEQMELFPSASKTDMQAARSLLKRYDRMRRSADILSRKQELTGKERDVLDDWRQKSEAVEMAVKMIVEEEVRTVMEFRFIRGHTRWGTVSRFPEITERSVDRRIVRGVESVAETLKLLGII</sequence>
<protein>
    <recommendedName>
        <fullName evidence="3">ArpU family transcriptional regulator</fullName>
    </recommendedName>
</protein>
<reference evidence="1 2" key="1">
    <citation type="submission" date="2024-09" db="EMBL/GenBank/DDBJ databases">
        <title>Paenibacillus zeirhizospherea sp. nov., isolated from surface of the maize (Zea mays) roots in a horticulture field, Hungary.</title>
        <authorList>
            <person name="Marton D."/>
            <person name="Farkas M."/>
            <person name="Bedics A."/>
            <person name="Toth E."/>
            <person name="Tancsics A."/>
            <person name="Boka K."/>
            <person name="Marati G."/>
            <person name="Kriszt B."/>
            <person name="Cserhati M."/>
        </authorList>
    </citation>
    <scope>NUCLEOTIDE SEQUENCE [LARGE SCALE GENOMIC DNA]</scope>
    <source>
        <strain evidence="1 2">JCM 18446</strain>
    </source>
</reference>
<comment type="caution">
    <text evidence="1">The sequence shown here is derived from an EMBL/GenBank/DDBJ whole genome shotgun (WGS) entry which is preliminary data.</text>
</comment>
<keyword evidence="2" id="KW-1185">Reference proteome</keyword>
<name>A0ABV5C0J7_9BACL</name>
<gene>
    <name evidence="1" type="ORF">ACE5LO_11635</name>
</gene>
<accession>A0ABV5C0J7</accession>
<dbReference type="EMBL" id="JBHIRY010000009">
    <property type="protein sequence ID" value="MFB5761043.1"/>
    <property type="molecule type" value="Genomic_DNA"/>
</dbReference>
<dbReference type="Proteomes" id="UP001580430">
    <property type="component" value="Unassembled WGS sequence"/>
</dbReference>
<evidence type="ECO:0000313" key="2">
    <source>
        <dbReference type="Proteomes" id="UP001580430"/>
    </source>
</evidence>
<organism evidence="1 2">
    <name type="scientific">Paenibacillus medicaginis</name>
    <dbReference type="NCBI Taxonomy" id="1470560"/>
    <lineage>
        <taxon>Bacteria</taxon>
        <taxon>Bacillati</taxon>
        <taxon>Bacillota</taxon>
        <taxon>Bacilli</taxon>
        <taxon>Bacillales</taxon>
        <taxon>Paenibacillaceae</taxon>
        <taxon>Paenibacillus</taxon>
    </lineage>
</organism>
<evidence type="ECO:0008006" key="3">
    <source>
        <dbReference type="Google" id="ProtNLM"/>
    </source>
</evidence>
<dbReference type="RefSeq" id="WP_375520191.1">
    <property type="nucleotide sequence ID" value="NZ_JBHIRY010000009.1"/>
</dbReference>